<dbReference type="SMART" id="SM00530">
    <property type="entry name" value="HTH_XRE"/>
    <property type="match status" value="1"/>
</dbReference>
<proteinExistence type="predicted"/>
<dbReference type="PROSITE" id="PS50943">
    <property type="entry name" value="HTH_CROC1"/>
    <property type="match status" value="1"/>
</dbReference>
<dbReference type="SUPFAM" id="SSF47413">
    <property type="entry name" value="lambda repressor-like DNA-binding domains"/>
    <property type="match status" value="1"/>
</dbReference>
<evidence type="ECO:0000313" key="2">
    <source>
        <dbReference type="EMBL" id="DAD82267.1"/>
    </source>
</evidence>
<dbReference type="InterPro" id="IPR010982">
    <property type="entry name" value="Lambda_DNA-bd_dom_sf"/>
</dbReference>
<name>A0A8S5MK26_9CAUD</name>
<dbReference type="EMBL" id="BK014915">
    <property type="protein sequence ID" value="DAD82267.1"/>
    <property type="molecule type" value="Genomic_DNA"/>
</dbReference>
<dbReference type="Pfam" id="PF01381">
    <property type="entry name" value="HTH_3"/>
    <property type="match status" value="1"/>
</dbReference>
<feature type="domain" description="HTH cro/C1-type" evidence="1">
    <location>
        <begin position="8"/>
        <end position="60"/>
    </location>
</feature>
<dbReference type="CDD" id="cd00093">
    <property type="entry name" value="HTH_XRE"/>
    <property type="match status" value="1"/>
</dbReference>
<dbReference type="Gene3D" id="1.10.260.40">
    <property type="entry name" value="lambda repressor-like DNA-binding domains"/>
    <property type="match status" value="1"/>
</dbReference>
<dbReference type="InterPro" id="IPR001387">
    <property type="entry name" value="Cro/C1-type_HTH"/>
</dbReference>
<evidence type="ECO:0000259" key="1">
    <source>
        <dbReference type="PROSITE" id="PS50943"/>
    </source>
</evidence>
<reference evidence="2" key="1">
    <citation type="journal article" date="2021" name="Proc. Natl. Acad. Sci. U.S.A.">
        <title>A Catalog of Tens of Thousands of Viruses from Human Metagenomes Reveals Hidden Associations with Chronic Diseases.</title>
        <authorList>
            <person name="Tisza M.J."/>
            <person name="Buck C.B."/>
        </authorList>
    </citation>
    <scope>NUCLEOTIDE SEQUENCE</scope>
    <source>
        <strain evidence="2">Ct47J5</strain>
    </source>
</reference>
<accession>A0A8S5MK26</accession>
<protein>
    <submittedName>
        <fullName evidence="2">Repressor protein</fullName>
    </submittedName>
</protein>
<sequence length="114" mass="12233">MFYDLYNELCQKKGVSCSRAAKEIGLSNSTVTKWKNTGATPSGDTLSKVAAYFGVSVNNLIGEQKGPAAQGDGVTDDDIKFALFGGGPVTDAQYEEVKQFVRFIKERDANGNKG</sequence>
<dbReference type="GO" id="GO:0003677">
    <property type="term" value="F:DNA binding"/>
    <property type="evidence" value="ECO:0007669"/>
    <property type="project" value="InterPro"/>
</dbReference>
<organism evidence="2">
    <name type="scientific">Siphoviridae sp. ct47J5</name>
    <dbReference type="NCBI Taxonomy" id="2826286"/>
    <lineage>
        <taxon>Viruses</taxon>
        <taxon>Duplodnaviria</taxon>
        <taxon>Heunggongvirae</taxon>
        <taxon>Uroviricota</taxon>
        <taxon>Caudoviricetes</taxon>
    </lineage>
</organism>